<dbReference type="OrthoDB" id="5477914at2"/>
<keyword evidence="3" id="KW-0812">Transmembrane</keyword>
<dbReference type="SUPFAM" id="SSF50952">
    <property type="entry name" value="Soluble quinoprotein glucose dehydrogenase"/>
    <property type="match status" value="1"/>
</dbReference>
<dbReference type="EC" id="2.7.7.65" evidence="1"/>
<dbReference type="InterPro" id="IPR011123">
    <property type="entry name" value="Y_Y_Y"/>
</dbReference>
<evidence type="ECO:0000313" key="5">
    <source>
        <dbReference type="EMBL" id="RVT83650.1"/>
    </source>
</evidence>
<dbReference type="GO" id="GO:0052621">
    <property type="term" value="F:diguanylate cyclase activity"/>
    <property type="evidence" value="ECO:0007669"/>
    <property type="project" value="UniProtKB-EC"/>
</dbReference>
<dbReference type="PANTHER" id="PTHR45138">
    <property type="entry name" value="REGULATORY COMPONENTS OF SENSORY TRANSDUCTION SYSTEM"/>
    <property type="match status" value="1"/>
</dbReference>
<dbReference type="GO" id="GO:0005886">
    <property type="term" value="C:plasma membrane"/>
    <property type="evidence" value="ECO:0007669"/>
    <property type="project" value="TreeGrafter"/>
</dbReference>
<dbReference type="SUPFAM" id="SSF55073">
    <property type="entry name" value="Nucleotide cyclase"/>
    <property type="match status" value="1"/>
</dbReference>
<comment type="catalytic activity">
    <reaction evidence="2">
        <text>2 GTP = 3',3'-c-di-GMP + 2 diphosphate</text>
        <dbReference type="Rhea" id="RHEA:24898"/>
        <dbReference type="ChEBI" id="CHEBI:33019"/>
        <dbReference type="ChEBI" id="CHEBI:37565"/>
        <dbReference type="ChEBI" id="CHEBI:58805"/>
        <dbReference type="EC" id="2.7.7.65"/>
    </reaction>
</comment>
<dbReference type="EMBL" id="SACM01000004">
    <property type="protein sequence ID" value="RVT83650.1"/>
    <property type="molecule type" value="Genomic_DNA"/>
</dbReference>
<dbReference type="InterPro" id="IPR011110">
    <property type="entry name" value="Reg_prop"/>
</dbReference>
<dbReference type="InterPro" id="IPR000160">
    <property type="entry name" value="GGDEF_dom"/>
</dbReference>
<dbReference type="SMART" id="SM00267">
    <property type="entry name" value="GGDEF"/>
    <property type="match status" value="1"/>
</dbReference>
<dbReference type="Proteomes" id="UP000288587">
    <property type="component" value="Unassembled WGS sequence"/>
</dbReference>
<dbReference type="GO" id="GO:0043709">
    <property type="term" value="P:cell adhesion involved in single-species biofilm formation"/>
    <property type="evidence" value="ECO:0007669"/>
    <property type="project" value="TreeGrafter"/>
</dbReference>
<evidence type="ECO:0000259" key="4">
    <source>
        <dbReference type="PROSITE" id="PS50887"/>
    </source>
</evidence>
<keyword evidence="3" id="KW-1133">Transmembrane helix</keyword>
<feature type="transmembrane region" description="Helical" evidence="3">
    <location>
        <begin position="774"/>
        <end position="793"/>
    </location>
</feature>
<keyword evidence="6" id="KW-1185">Reference proteome</keyword>
<accession>A0A437LE54</accession>
<dbReference type="InterPro" id="IPR043128">
    <property type="entry name" value="Rev_trsase/Diguanyl_cyclase"/>
</dbReference>
<dbReference type="FunFam" id="3.30.70.270:FF:000001">
    <property type="entry name" value="Diguanylate cyclase domain protein"/>
    <property type="match status" value="1"/>
</dbReference>
<evidence type="ECO:0000256" key="3">
    <source>
        <dbReference type="SAM" id="Phobius"/>
    </source>
</evidence>
<evidence type="ECO:0000313" key="6">
    <source>
        <dbReference type="Proteomes" id="UP000288587"/>
    </source>
</evidence>
<reference evidence="5 6" key="1">
    <citation type="submission" date="2019-01" db="EMBL/GenBank/DDBJ databases">
        <authorList>
            <person name="Chen W.-M."/>
        </authorList>
    </citation>
    <scope>NUCLEOTIDE SEQUENCE [LARGE SCALE GENOMIC DNA]</scope>
    <source>
        <strain evidence="5 6">CCP-18</strain>
    </source>
</reference>
<dbReference type="SUPFAM" id="SSF63829">
    <property type="entry name" value="Calcium-dependent phosphotriesterase"/>
    <property type="match status" value="1"/>
</dbReference>
<dbReference type="Gene3D" id="3.30.70.270">
    <property type="match status" value="1"/>
</dbReference>
<dbReference type="NCBIfam" id="TIGR00254">
    <property type="entry name" value="GGDEF"/>
    <property type="match status" value="1"/>
</dbReference>
<comment type="caution">
    <text evidence="5">The sequence shown here is derived from an EMBL/GenBank/DDBJ whole genome shotgun (WGS) entry which is preliminary data.</text>
</comment>
<dbReference type="InterPro" id="IPR011041">
    <property type="entry name" value="Quinoprot_gluc/sorb_DH_b-prop"/>
</dbReference>
<dbReference type="PANTHER" id="PTHR45138:SF9">
    <property type="entry name" value="DIGUANYLATE CYCLASE DGCM-RELATED"/>
    <property type="match status" value="1"/>
</dbReference>
<sequence length="1024" mass="110783">MRGHEGVRRAGWRGWVGAWALAAAVHAGMAAPLASNAPFQRSFTSVPGIPRNVVASAVQDRAGWLWIGTGDGLARFDGYRLQSVEKEGPDALARNMGWVRAMWASTDGRVWFGTESSGLAFHDPDAGRIQVLGGPEPGGSLSIVSLTEDHQGRIWFGTLGGGVRRYDPRQKAFDILTLPGELPGEGQAHALATGPDGSVWVGHWRGLARWAPGATGWQAVPLPATDPDPVDPVMALLPLPGGGLWLGTKGGRLGHWTPEASAPVWVPAEGAPRGSVQALRLGADGLLWVGHRGGLELRDPATGELRERLVHRPDRPGGLAGNEVTTLVRDPTGAMWVGGFGIGLQRHRDAPAFAVRGPDANGPLTDTDVRSLLALRDGRVLAATRSGRVAVLDGELRTLAEWPRPGQMVEAMAEGPDGSVWFGSNNRLEQHSADGRMLRRWLTDSGAALALRVLADGSVLLGAEQGLFRWRPGQAAPQPVTDARGLALGREVFALAPDGEGGWWVGGRAGLHRLPAGAQHLQAVDSPEGESLGFPLVLGLLRDGQGTLWVDTPVAGLHRLLGHDARGLARFERVSIRHGIAGRPYGANLHQDARGRIWTQSFVYDPHSDRLDELRPADGVQFGTPWFRSHARLADGRLLFGGSQGLLVVRPERFEPSSDQPPIVFSSLRVNGLPHRPDSLREGLQLPPGTRSFGVEFAALEFADPQLVRYRHRLVGYDPDWVPSDASFRAPSYSQLPPGRYVLEVQATNRSGVWSPHLLRLPVTLQPLWWQRAWAPWALAGAVGLGLGAWVTLRTRQMRARQVELQALVDARTAELRNASLTDPLTGLRNRRYVAQRIDEDLQLAQRQHLQRPGREDADLLVFLIDLDHFKRINDTHGHAAGDAVLVQAAQRLREVFRDSDTLVRWGGEEFLAIARASNRSHGSELAERLRYSLSEQPYALGPGLPSTAVTASIGFVAYPPDPAHPTAWDWAAVLQLADAALYAAKDQGRNGWVGAAVAGAEVPGVGSATDWLSDPRVLVQRSR</sequence>
<dbReference type="Pfam" id="PF07494">
    <property type="entry name" value="Reg_prop"/>
    <property type="match status" value="1"/>
</dbReference>
<dbReference type="InterPro" id="IPR029787">
    <property type="entry name" value="Nucleotide_cyclase"/>
</dbReference>
<dbReference type="InterPro" id="IPR015943">
    <property type="entry name" value="WD40/YVTN_repeat-like_dom_sf"/>
</dbReference>
<dbReference type="CDD" id="cd01949">
    <property type="entry name" value="GGDEF"/>
    <property type="match status" value="1"/>
</dbReference>
<protein>
    <recommendedName>
        <fullName evidence="1">diguanylate cyclase</fullName>
        <ecNumber evidence="1">2.7.7.65</ecNumber>
    </recommendedName>
</protein>
<evidence type="ECO:0000256" key="1">
    <source>
        <dbReference type="ARBA" id="ARBA00012528"/>
    </source>
</evidence>
<feature type="domain" description="GGDEF" evidence="4">
    <location>
        <begin position="858"/>
        <end position="998"/>
    </location>
</feature>
<organism evidence="5 6">
    <name type="scientific">Inhella crocodyli</name>
    <dbReference type="NCBI Taxonomy" id="2499851"/>
    <lineage>
        <taxon>Bacteria</taxon>
        <taxon>Pseudomonadati</taxon>
        <taxon>Pseudomonadota</taxon>
        <taxon>Betaproteobacteria</taxon>
        <taxon>Burkholderiales</taxon>
        <taxon>Sphaerotilaceae</taxon>
        <taxon>Inhella</taxon>
    </lineage>
</organism>
<dbReference type="GO" id="GO:1902201">
    <property type="term" value="P:negative regulation of bacterial-type flagellum-dependent cell motility"/>
    <property type="evidence" value="ECO:0007669"/>
    <property type="project" value="TreeGrafter"/>
</dbReference>
<keyword evidence="3" id="KW-0472">Membrane</keyword>
<dbReference type="AlphaFoldDB" id="A0A437LE54"/>
<gene>
    <name evidence="5" type="ORF">EOD73_13815</name>
</gene>
<dbReference type="PROSITE" id="PS50887">
    <property type="entry name" value="GGDEF"/>
    <property type="match status" value="1"/>
</dbReference>
<dbReference type="Pfam" id="PF07495">
    <property type="entry name" value="Y_Y_Y"/>
    <property type="match status" value="1"/>
</dbReference>
<dbReference type="InterPro" id="IPR050469">
    <property type="entry name" value="Diguanylate_Cyclase"/>
</dbReference>
<dbReference type="Gene3D" id="2.60.40.10">
    <property type="entry name" value="Immunoglobulins"/>
    <property type="match status" value="1"/>
</dbReference>
<dbReference type="InterPro" id="IPR013783">
    <property type="entry name" value="Ig-like_fold"/>
</dbReference>
<proteinExistence type="predicted"/>
<dbReference type="Pfam" id="PF00990">
    <property type="entry name" value="GGDEF"/>
    <property type="match status" value="1"/>
</dbReference>
<dbReference type="Gene3D" id="2.130.10.10">
    <property type="entry name" value="YVTN repeat-like/Quinoprotein amine dehydrogenase"/>
    <property type="match status" value="2"/>
</dbReference>
<name>A0A437LE54_9BURK</name>
<evidence type="ECO:0000256" key="2">
    <source>
        <dbReference type="ARBA" id="ARBA00034247"/>
    </source>
</evidence>